<dbReference type="SUPFAM" id="SSF52540">
    <property type="entry name" value="P-loop containing nucleoside triphosphate hydrolases"/>
    <property type="match status" value="1"/>
</dbReference>
<evidence type="ECO:0000259" key="4">
    <source>
        <dbReference type="PROSITE" id="PS50043"/>
    </source>
</evidence>
<dbReference type="PANTHER" id="PTHR44688:SF16">
    <property type="entry name" value="DNA-BINDING TRANSCRIPTIONAL ACTIVATOR DEVR_DOSR"/>
    <property type="match status" value="1"/>
</dbReference>
<reference evidence="5 6" key="1">
    <citation type="journal article" date="2019" name="Int. J. Syst. Evol. Microbiol.">
        <title>The Global Catalogue of Microorganisms (GCM) 10K type strain sequencing project: providing services to taxonomists for standard genome sequencing and annotation.</title>
        <authorList>
            <consortium name="The Broad Institute Genomics Platform"/>
            <consortium name="The Broad Institute Genome Sequencing Center for Infectious Disease"/>
            <person name="Wu L."/>
            <person name="Ma J."/>
        </authorList>
    </citation>
    <scope>NUCLEOTIDE SEQUENCE [LARGE SCALE GENOMIC DNA]</scope>
    <source>
        <strain evidence="5 6">JCM 15309</strain>
    </source>
</reference>
<dbReference type="InterPro" id="IPR036388">
    <property type="entry name" value="WH-like_DNA-bd_sf"/>
</dbReference>
<keyword evidence="2" id="KW-0238">DNA-binding</keyword>
<gene>
    <name evidence="5" type="ORF">GCM10009798_11170</name>
</gene>
<organism evidence="5 6">
    <name type="scientific">Nocardioides panacihumi</name>
    <dbReference type="NCBI Taxonomy" id="400774"/>
    <lineage>
        <taxon>Bacteria</taxon>
        <taxon>Bacillati</taxon>
        <taxon>Actinomycetota</taxon>
        <taxon>Actinomycetes</taxon>
        <taxon>Propionibacteriales</taxon>
        <taxon>Nocardioidaceae</taxon>
        <taxon>Nocardioides</taxon>
    </lineage>
</organism>
<protein>
    <submittedName>
        <fullName evidence="5">LuxR C-terminal-related transcriptional regulator</fullName>
    </submittedName>
</protein>
<evidence type="ECO:0000313" key="5">
    <source>
        <dbReference type="EMBL" id="GAA1953768.1"/>
    </source>
</evidence>
<dbReference type="Pfam" id="PF25873">
    <property type="entry name" value="WHD_MalT"/>
    <property type="match status" value="1"/>
</dbReference>
<dbReference type="Gene3D" id="1.10.10.10">
    <property type="entry name" value="Winged helix-like DNA-binding domain superfamily/Winged helix DNA-binding domain"/>
    <property type="match status" value="1"/>
</dbReference>
<keyword evidence="3" id="KW-0804">Transcription</keyword>
<dbReference type="Gene3D" id="3.40.50.300">
    <property type="entry name" value="P-loop containing nucleotide triphosphate hydrolases"/>
    <property type="match status" value="1"/>
</dbReference>
<dbReference type="InterPro" id="IPR059106">
    <property type="entry name" value="WHD_MalT"/>
</dbReference>
<dbReference type="Proteomes" id="UP001500571">
    <property type="component" value="Unassembled WGS sequence"/>
</dbReference>
<dbReference type="SUPFAM" id="SSF46894">
    <property type="entry name" value="C-terminal effector domain of the bipartite response regulators"/>
    <property type="match status" value="1"/>
</dbReference>
<keyword evidence="1" id="KW-0805">Transcription regulation</keyword>
<dbReference type="SUPFAM" id="SSF48452">
    <property type="entry name" value="TPR-like"/>
    <property type="match status" value="1"/>
</dbReference>
<dbReference type="CDD" id="cd06170">
    <property type="entry name" value="LuxR_C_like"/>
    <property type="match status" value="1"/>
</dbReference>
<sequence length="928" mass="99052">MADPLVETKLLQPSPRREVVARPRLIGLLGRASGSPVTLVSAPAGFGKTSLLAAWLSAHRDTSAGERPVAWVSLDERDRQATSFWSYVLLALDRAVPGSGAAALTLLQSGQASVETVLAGVVNELSVHSEEVVLVLDDYHLADGVDVATGMTFLVDHMPPQLRLVISTRADPALPLSRLRARGELLEVRASDLRFSGDEVASYLNELHGFGLTAAEVASLESRTEGWVAALQLAAISLRDRDDPSAFIAGFAGDDRFVVDYLADEVLARQPDDVRRFLLDTSILSRLTGPLCDAVSPPEHPGRGRSGKAMLEMLDRANLFVVPLDGSRTWYRYHHLFGDVLLSHLLEERPDDVPELHRLAAAWHADAGDVEAAVRHALAADDLDRAADLIESSFRALGLERREDLLSRWAHELPDEVLCDRPVLAIALIGGLMASNAFDGVDRRLDHVEHLLAGPTADLVVGNRGELARVPAAVEMYRAALALIGGDPAGAIARAQRAIDVAVDDDPLAVGAAAALSGLASWSTGDIASAHESYARSIPALTRAGHIADVLGCSIAMADMELRLGRLRDAERTLTDALELAEANTPPGSSVMRGTADMLVGLSRTAWYRNDLAASAEHLRRSDELGEAAALPQNPYRWRVAIARLRAAEGDLSTALELLDEAERVYVGDYSPNVQPVHASRARVLAARGDLAEAHAWARQHHVTVDDELSYFREYEHVTLARVLLADHAATGSAQALEAAIGLLVRLLAAASDGGRSSTVIELEVLLATAYDASGDRGKALESLRHAVDLAETDGWVRVFVDAAATPTPLLRELAASGPPSGYVNDLLAAATAALAGAVPSTAPPPAPAPTVERGTGLVDPLSDRELDVLRLLGSDLDGPAIARQLVVSLNTVRTHTKHIYTKLGVNNRRSAISRAHQLGLLTHSGAR</sequence>
<dbReference type="EMBL" id="BAAAPB010000001">
    <property type="protein sequence ID" value="GAA1953768.1"/>
    <property type="molecule type" value="Genomic_DNA"/>
</dbReference>
<keyword evidence="6" id="KW-1185">Reference proteome</keyword>
<dbReference type="InterPro" id="IPR000792">
    <property type="entry name" value="Tscrpt_reg_LuxR_C"/>
</dbReference>
<evidence type="ECO:0000256" key="3">
    <source>
        <dbReference type="ARBA" id="ARBA00023163"/>
    </source>
</evidence>
<evidence type="ECO:0000313" key="6">
    <source>
        <dbReference type="Proteomes" id="UP001500571"/>
    </source>
</evidence>
<dbReference type="PANTHER" id="PTHR44688">
    <property type="entry name" value="DNA-BINDING TRANSCRIPTIONAL ACTIVATOR DEVR_DOSR"/>
    <property type="match status" value="1"/>
</dbReference>
<dbReference type="Gene3D" id="1.25.40.10">
    <property type="entry name" value="Tetratricopeptide repeat domain"/>
    <property type="match status" value="1"/>
</dbReference>
<dbReference type="InterPro" id="IPR011990">
    <property type="entry name" value="TPR-like_helical_dom_sf"/>
</dbReference>
<evidence type="ECO:0000256" key="1">
    <source>
        <dbReference type="ARBA" id="ARBA00023015"/>
    </source>
</evidence>
<dbReference type="PROSITE" id="PS50043">
    <property type="entry name" value="HTH_LUXR_2"/>
    <property type="match status" value="1"/>
</dbReference>
<name>A0ABN2QJR1_9ACTN</name>
<dbReference type="InterPro" id="IPR016032">
    <property type="entry name" value="Sig_transdc_resp-reg_C-effctor"/>
</dbReference>
<dbReference type="InterPro" id="IPR041617">
    <property type="entry name" value="TPR_MalT"/>
</dbReference>
<proteinExistence type="predicted"/>
<dbReference type="SMART" id="SM00421">
    <property type="entry name" value="HTH_LUXR"/>
    <property type="match status" value="1"/>
</dbReference>
<dbReference type="Pfam" id="PF00196">
    <property type="entry name" value="GerE"/>
    <property type="match status" value="1"/>
</dbReference>
<evidence type="ECO:0000256" key="2">
    <source>
        <dbReference type="ARBA" id="ARBA00023125"/>
    </source>
</evidence>
<dbReference type="InterPro" id="IPR027417">
    <property type="entry name" value="P-loop_NTPase"/>
</dbReference>
<dbReference type="Pfam" id="PF17874">
    <property type="entry name" value="TPR_MalT"/>
    <property type="match status" value="1"/>
</dbReference>
<accession>A0ABN2QJR1</accession>
<feature type="domain" description="HTH luxR-type" evidence="4">
    <location>
        <begin position="855"/>
        <end position="920"/>
    </location>
</feature>
<dbReference type="RefSeq" id="WP_344043254.1">
    <property type="nucleotide sequence ID" value="NZ_BAAAPB010000001.1"/>
</dbReference>
<comment type="caution">
    <text evidence="5">The sequence shown here is derived from an EMBL/GenBank/DDBJ whole genome shotgun (WGS) entry which is preliminary data.</text>
</comment>